<gene>
    <name evidence="1" type="ORF">ACFSM0_14365</name>
</gene>
<protein>
    <submittedName>
        <fullName evidence="1">DUF1284 domain-containing protein</fullName>
    </submittedName>
</protein>
<proteinExistence type="predicted"/>
<dbReference type="InterPro" id="IPR009702">
    <property type="entry name" value="DUF1284"/>
</dbReference>
<keyword evidence="2" id="KW-1185">Reference proteome</keyword>
<sequence>MTLRLRPHHLLCMLTYAGTGYTPAFTANMSAVVPRLGAGEEIEIVAGPDDICAPLLSEREPHCHRCSVIERDAAAAREVGALLGLAVAPGLRFCLDAPRIARLRQAFAAETIRSACRGCEWDQLCRAAAQAGFAQTALTPL</sequence>
<evidence type="ECO:0000313" key="2">
    <source>
        <dbReference type="Proteomes" id="UP001597413"/>
    </source>
</evidence>
<dbReference type="RefSeq" id="WP_377391725.1">
    <property type="nucleotide sequence ID" value="NZ_JBHUIX010000013.1"/>
</dbReference>
<reference evidence="2" key="1">
    <citation type="journal article" date="2019" name="Int. J. Syst. Evol. Microbiol.">
        <title>The Global Catalogue of Microorganisms (GCM) 10K type strain sequencing project: providing services to taxonomists for standard genome sequencing and annotation.</title>
        <authorList>
            <consortium name="The Broad Institute Genomics Platform"/>
            <consortium name="The Broad Institute Genome Sequencing Center for Infectious Disease"/>
            <person name="Wu L."/>
            <person name="Ma J."/>
        </authorList>
    </citation>
    <scope>NUCLEOTIDE SEQUENCE [LARGE SCALE GENOMIC DNA]</scope>
    <source>
        <strain evidence="2">CCUG 55131</strain>
    </source>
</reference>
<name>A0ABW5ACL9_9RHOB</name>
<dbReference type="Proteomes" id="UP001597413">
    <property type="component" value="Unassembled WGS sequence"/>
</dbReference>
<comment type="caution">
    <text evidence="1">The sequence shown here is derived from an EMBL/GenBank/DDBJ whole genome shotgun (WGS) entry which is preliminary data.</text>
</comment>
<accession>A0ABW5ACL9</accession>
<dbReference type="EMBL" id="JBHUIX010000013">
    <property type="protein sequence ID" value="MFD2175276.1"/>
    <property type="molecule type" value="Genomic_DNA"/>
</dbReference>
<evidence type="ECO:0000313" key="1">
    <source>
        <dbReference type="EMBL" id="MFD2175276.1"/>
    </source>
</evidence>
<dbReference type="Pfam" id="PF06935">
    <property type="entry name" value="DUF1284"/>
    <property type="match status" value="1"/>
</dbReference>
<organism evidence="1 2">
    <name type="scientific">Rhodobacter lacus</name>
    <dbReference type="NCBI Taxonomy" id="1641972"/>
    <lineage>
        <taxon>Bacteria</taxon>
        <taxon>Pseudomonadati</taxon>
        <taxon>Pseudomonadota</taxon>
        <taxon>Alphaproteobacteria</taxon>
        <taxon>Rhodobacterales</taxon>
        <taxon>Rhodobacter group</taxon>
        <taxon>Rhodobacter</taxon>
    </lineage>
</organism>